<protein>
    <submittedName>
        <fullName evidence="2">Effector-binding domain-containing protein</fullName>
    </submittedName>
</protein>
<dbReference type="InterPro" id="IPR010499">
    <property type="entry name" value="AraC_E-bd"/>
</dbReference>
<accession>A0A1H3RL86</accession>
<dbReference type="Pfam" id="PF06445">
    <property type="entry name" value="GyrI-like"/>
    <property type="match status" value="1"/>
</dbReference>
<dbReference type="STRING" id="137265.SAMN05421684_3951"/>
<feature type="domain" description="AraC effector-binding" evidence="1">
    <location>
        <begin position="3"/>
        <end position="162"/>
    </location>
</feature>
<organism evidence="2 3">
    <name type="scientific">Asanoa ishikariensis</name>
    <dbReference type="NCBI Taxonomy" id="137265"/>
    <lineage>
        <taxon>Bacteria</taxon>
        <taxon>Bacillati</taxon>
        <taxon>Actinomycetota</taxon>
        <taxon>Actinomycetes</taxon>
        <taxon>Micromonosporales</taxon>
        <taxon>Micromonosporaceae</taxon>
        <taxon>Asanoa</taxon>
    </lineage>
</organism>
<keyword evidence="3" id="KW-1185">Reference proteome</keyword>
<proteinExistence type="predicted"/>
<gene>
    <name evidence="2" type="ORF">SAMN05421684_3951</name>
</gene>
<name>A0A1H3RL86_9ACTN</name>
<dbReference type="AlphaFoldDB" id="A0A1H3RL86"/>
<dbReference type="RefSeq" id="WP_090794282.1">
    <property type="nucleotide sequence ID" value="NZ_BOND01000021.1"/>
</dbReference>
<dbReference type="OrthoDB" id="64208at2"/>
<dbReference type="Gene3D" id="3.20.80.10">
    <property type="entry name" value="Regulatory factor, effector binding domain"/>
    <property type="match status" value="1"/>
</dbReference>
<dbReference type="InterPro" id="IPR011256">
    <property type="entry name" value="Reg_factor_effector_dom_sf"/>
</dbReference>
<evidence type="ECO:0000259" key="1">
    <source>
        <dbReference type="SMART" id="SM00871"/>
    </source>
</evidence>
<dbReference type="Proteomes" id="UP000199632">
    <property type="component" value="Unassembled WGS sequence"/>
</dbReference>
<dbReference type="EMBL" id="FNQB01000002">
    <property type="protein sequence ID" value="SDZ26363.1"/>
    <property type="molecule type" value="Genomic_DNA"/>
</dbReference>
<evidence type="ECO:0000313" key="2">
    <source>
        <dbReference type="EMBL" id="SDZ26363.1"/>
    </source>
</evidence>
<dbReference type="InterPro" id="IPR029442">
    <property type="entry name" value="GyrI-like"/>
</dbReference>
<evidence type="ECO:0000313" key="3">
    <source>
        <dbReference type="Proteomes" id="UP000199632"/>
    </source>
</evidence>
<dbReference type="SMART" id="SM00871">
    <property type="entry name" value="AraC_E_bind"/>
    <property type="match status" value="1"/>
</dbReference>
<reference evidence="3" key="1">
    <citation type="submission" date="2016-10" db="EMBL/GenBank/DDBJ databases">
        <authorList>
            <person name="Varghese N."/>
            <person name="Submissions S."/>
        </authorList>
    </citation>
    <scope>NUCLEOTIDE SEQUENCE [LARGE SCALE GENOMIC DNA]</scope>
    <source>
        <strain evidence="3">DSM 44718</strain>
    </source>
</reference>
<dbReference type="SUPFAM" id="SSF55136">
    <property type="entry name" value="Probable bacterial effector-binding domain"/>
    <property type="match status" value="1"/>
</dbReference>
<sequence length="162" mass="17885">MTTEPTVTDRPAQDYIAIKRTVTMSSIADIADRIPDLFAFLAQRRIAAVGAPFLKYNVIDMAAELEIEAGVPVNMPVGGSGEIFADVLPAGRYATVTHVGHPDELLDVTTNLLGWAHGRDLEFDHHDSPAGDVWRCRLEIYKSNPAEVPVDKWETELAFLLR</sequence>